<accession>A0A8S2G0N8</accession>
<sequence length="279" mass="33329">MVWIRFVSMNQSTNRTKIDNISNEIIIEIFDYLRSMDILYSFYNIENKRFQKLINCYTTIIDLTCLSSFKIFSYYCYQIVPFITKNIISLNIGHNNYSKQVSFFIKSYEETRNDSLLSLDFINLKYLKLYFECETDIYPFISLFKNLYELTLITNDINNKKLIGLSSSTSIVFSKIFNNQNSTLNKLSIECISVMHIVQEQPLPSTVCFIKYLTIKLEFYSILFRLIYYIPFIELLNIKINWFDDDEYHQKHQYNNIISTDIYYKTISNKIPNLKSFIL</sequence>
<reference evidence="1" key="1">
    <citation type="submission" date="2021-02" db="EMBL/GenBank/DDBJ databases">
        <authorList>
            <person name="Nowell W R."/>
        </authorList>
    </citation>
    <scope>NUCLEOTIDE SEQUENCE</scope>
</reference>
<evidence type="ECO:0008006" key="4">
    <source>
        <dbReference type="Google" id="ProtNLM"/>
    </source>
</evidence>
<dbReference type="AlphaFoldDB" id="A0A8S2G0N8"/>
<dbReference type="Proteomes" id="UP000677228">
    <property type="component" value="Unassembled WGS sequence"/>
</dbReference>
<gene>
    <name evidence="1" type="ORF">OVA965_LOCUS41610</name>
    <name evidence="2" type="ORF">TMI583_LOCUS43295</name>
</gene>
<proteinExistence type="predicted"/>
<evidence type="ECO:0000313" key="3">
    <source>
        <dbReference type="Proteomes" id="UP000677228"/>
    </source>
</evidence>
<feature type="non-terminal residue" evidence="1">
    <location>
        <position position="1"/>
    </location>
</feature>
<dbReference type="Proteomes" id="UP000682733">
    <property type="component" value="Unassembled WGS sequence"/>
</dbReference>
<dbReference type="EMBL" id="CAJNOK010048465">
    <property type="protein sequence ID" value="CAF1592060.1"/>
    <property type="molecule type" value="Genomic_DNA"/>
</dbReference>
<evidence type="ECO:0000313" key="2">
    <source>
        <dbReference type="EMBL" id="CAF4396485.1"/>
    </source>
</evidence>
<protein>
    <recommendedName>
        <fullName evidence="4">F-box domain-containing protein</fullName>
    </recommendedName>
</protein>
<comment type="caution">
    <text evidence="1">The sequence shown here is derived from an EMBL/GenBank/DDBJ whole genome shotgun (WGS) entry which is preliminary data.</text>
</comment>
<evidence type="ECO:0000313" key="1">
    <source>
        <dbReference type="EMBL" id="CAF1592060.1"/>
    </source>
</evidence>
<organism evidence="1 3">
    <name type="scientific">Didymodactylos carnosus</name>
    <dbReference type="NCBI Taxonomy" id="1234261"/>
    <lineage>
        <taxon>Eukaryota</taxon>
        <taxon>Metazoa</taxon>
        <taxon>Spiralia</taxon>
        <taxon>Gnathifera</taxon>
        <taxon>Rotifera</taxon>
        <taxon>Eurotatoria</taxon>
        <taxon>Bdelloidea</taxon>
        <taxon>Philodinida</taxon>
        <taxon>Philodinidae</taxon>
        <taxon>Didymodactylos</taxon>
    </lineage>
</organism>
<name>A0A8S2G0N8_9BILA</name>
<dbReference type="EMBL" id="CAJOBA010071900">
    <property type="protein sequence ID" value="CAF4396485.1"/>
    <property type="molecule type" value="Genomic_DNA"/>
</dbReference>